<reference evidence="7" key="1">
    <citation type="journal article" date="2023" name="Nat. Commun.">
        <title>Diploid and tetraploid genomes of Acorus and the evolution of monocots.</title>
        <authorList>
            <person name="Ma L."/>
            <person name="Liu K.W."/>
            <person name="Li Z."/>
            <person name="Hsiao Y.Y."/>
            <person name="Qi Y."/>
            <person name="Fu T."/>
            <person name="Tang G.D."/>
            <person name="Zhang D."/>
            <person name="Sun W.H."/>
            <person name="Liu D.K."/>
            <person name="Li Y."/>
            <person name="Chen G.Z."/>
            <person name="Liu X.D."/>
            <person name="Liao X.Y."/>
            <person name="Jiang Y.T."/>
            <person name="Yu X."/>
            <person name="Hao Y."/>
            <person name="Huang J."/>
            <person name="Zhao X.W."/>
            <person name="Ke S."/>
            <person name="Chen Y.Y."/>
            <person name="Wu W.L."/>
            <person name="Hsu J.L."/>
            <person name="Lin Y.F."/>
            <person name="Huang M.D."/>
            <person name="Li C.Y."/>
            <person name="Huang L."/>
            <person name="Wang Z.W."/>
            <person name="Zhao X."/>
            <person name="Zhong W.Y."/>
            <person name="Peng D.H."/>
            <person name="Ahmad S."/>
            <person name="Lan S."/>
            <person name="Zhang J.S."/>
            <person name="Tsai W.C."/>
            <person name="Van de Peer Y."/>
            <person name="Liu Z.J."/>
        </authorList>
    </citation>
    <scope>NUCLEOTIDE SEQUENCE</scope>
    <source>
        <strain evidence="7">CP</strain>
    </source>
</reference>
<keyword evidence="8" id="KW-1185">Reference proteome</keyword>
<evidence type="ECO:0000256" key="4">
    <source>
        <dbReference type="ARBA" id="ARBA00023004"/>
    </source>
</evidence>
<evidence type="ECO:0000256" key="5">
    <source>
        <dbReference type="RuleBase" id="RU003682"/>
    </source>
</evidence>
<dbReference type="Pfam" id="PF03171">
    <property type="entry name" value="2OG-FeII_Oxy"/>
    <property type="match status" value="1"/>
</dbReference>
<evidence type="ECO:0000256" key="3">
    <source>
        <dbReference type="ARBA" id="ARBA00023002"/>
    </source>
</evidence>
<keyword evidence="4 5" id="KW-0408">Iron</keyword>
<dbReference type="PANTHER" id="PTHR10209:SF714">
    <property type="entry name" value="1-AMINOCYCLOPROPANE-1-CARBOXYLATE OXIDASE HOMOLOG 11-RELATED"/>
    <property type="match status" value="1"/>
</dbReference>
<dbReference type="AlphaFoldDB" id="A0AAV9EPF0"/>
<gene>
    <name evidence="7" type="ORF">QJS10_CPA06g00266</name>
</gene>
<comment type="caution">
    <text evidence="7">The sequence shown here is derived from an EMBL/GenBank/DDBJ whole genome shotgun (WGS) entry which is preliminary data.</text>
</comment>
<reference evidence="7" key="2">
    <citation type="submission" date="2023-06" db="EMBL/GenBank/DDBJ databases">
        <authorList>
            <person name="Ma L."/>
            <person name="Liu K.-W."/>
            <person name="Li Z."/>
            <person name="Hsiao Y.-Y."/>
            <person name="Qi Y."/>
            <person name="Fu T."/>
            <person name="Tang G."/>
            <person name="Zhang D."/>
            <person name="Sun W.-H."/>
            <person name="Liu D.-K."/>
            <person name="Li Y."/>
            <person name="Chen G.-Z."/>
            <person name="Liu X.-D."/>
            <person name="Liao X.-Y."/>
            <person name="Jiang Y.-T."/>
            <person name="Yu X."/>
            <person name="Hao Y."/>
            <person name="Huang J."/>
            <person name="Zhao X.-W."/>
            <person name="Ke S."/>
            <person name="Chen Y.-Y."/>
            <person name="Wu W.-L."/>
            <person name="Hsu J.-L."/>
            <person name="Lin Y.-F."/>
            <person name="Huang M.-D."/>
            <person name="Li C.-Y."/>
            <person name="Huang L."/>
            <person name="Wang Z.-W."/>
            <person name="Zhao X."/>
            <person name="Zhong W.-Y."/>
            <person name="Peng D.-H."/>
            <person name="Ahmad S."/>
            <person name="Lan S."/>
            <person name="Zhang J.-S."/>
            <person name="Tsai W.-C."/>
            <person name="Van De Peer Y."/>
            <person name="Liu Z.-J."/>
        </authorList>
    </citation>
    <scope>NUCLEOTIDE SEQUENCE</scope>
    <source>
        <strain evidence="7">CP</strain>
        <tissue evidence="7">Leaves</tissue>
    </source>
</reference>
<accession>A0AAV9EPF0</accession>
<dbReference type="EMBL" id="JAUJYO010000006">
    <property type="protein sequence ID" value="KAK1315430.1"/>
    <property type="molecule type" value="Genomic_DNA"/>
</dbReference>
<dbReference type="InterPro" id="IPR005123">
    <property type="entry name" value="Oxoglu/Fe-dep_dioxygenase_dom"/>
</dbReference>
<name>A0AAV9EPF0_ACOCL</name>
<sequence length="260" mass="30033">MEEMVRGTRRFHEQDDEAKAAFYSRDFMRPVRFNSNFDLYQAKAANWRDTLSCFFDVDPMDPQELPQVCREIMLEYRKHMMTLTDTLSEILSGALGLEPGYLKRINCMSTQSFAYHYYPQCPEPDRTLGATKHSDPAFLTILLQDDRGGLQVRYKDFWVDVMPVRGTFVVNIGDLLQLITNGKFKSVEHRVLASHSGTTLSVACFLRPSLYTDDRVYGPIKELLSEGEPPRYKGVRMREYQQHYNAKGLAGKDALKDFEL</sequence>
<evidence type="ECO:0000313" key="8">
    <source>
        <dbReference type="Proteomes" id="UP001180020"/>
    </source>
</evidence>
<feature type="domain" description="Fe2OG dioxygenase" evidence="6">
    <location>
        <begin position="108"/>
        <end position="208"/>
    </location>
</feature>
<dbReference type="GO" id="GO:0046872">
    <property type="term" value="F:metal ion binding"/>
    <property type="evidence" value="ECO:0007669"/>
    <property type="project" value="UniProtKB-KW"/>
</dbReference>
<dbReference type="GO" id="GO:0051213">
    <property type="term" value="F:dioxygenase activity"/>
    <property type="evidence" value="ECO:0007669"/>
    <property type="project" value="UniProtKB-ARBA"/>
</dbReference>
<evidence type="ECO:0000256" key="2">
    <source>
        <dbReference type="ARBA" id="ARBA00022723"/>
    </source>
</evidence>
<organism evidence="7 8">
    <name type="scientific">Acorus calamus</name>
    <name type="common">Sweet flag</name>
    <dbReference type="NCBI Taxonomy" id="4465"/>
    <lineage>
        <taxon>Eukaryota</taxon>
        <taxon>Viridiplantae</taxon>
        <taxon>Streptophyta</taxon>
        <taxon>Embryophyta</taxon>
        <taxon>Tracheophyta</taxon>
        <taxon>Spermatophyta</taxon>
        <taxon>Magnoliopsida</taxon>
        <taxon>Liliopsida</taxon>
        <taxon>Acoraceae</taxon>
        <taxon>Acorus</taxon>
    </lineage>
</organism>
<dbReference type="PANTHER" id="PTHR10209">
    <property type="entry name" value="OXIDOREDUCTASE, 2OG-FE II OXYGENASE FAMILY PROTEIN"/>
    <property type="match status" value="1"/>
</dbReference>
<dbReference type="Gene3D" id="2.60.120.330">
    <property type="entry name" value="B-lactam Antibiotic, Isopenicillin N Synthase, Chain"/>
    <property type="match status" value="1"/>
</dbReference>
<dbReference type="InterPro" id="IPR044861">
    <property type="entry name" value="IPNS-like_FE2OG_OXY"/>
</dbReference>
<comment type="similarity">
    <text evidence="1 5">Belongs to the iron/ascorbate-dependent oxidoreductase family.</text>
</comment>
<dbReference type="InterPro" id="IPR027443">
    <property type="entry name" value="IPNS-like_sf"/>
</dbReference>
<evidence type="ECO:0000259" key="6">
    <source>
        <dbReference type="PROSITE" id="PS51471"/>
    </source>
</evidence>
<dbReference type="SUPFAM" id="SSF51197">
    <property type="entry name" value="Clavaminate synthase-like"/>
    <property type="match status" value="1"/>
</dbReference>
<evidence type="ECO:0000313" key="7">
    <source>
        <dbReference type="EMBL" id="KAK1315430.1"/>
    </source>
</evidence>
<evidence type="ECO:0000256" key="1">
    <source>
        <dbReference type="ARBA" id="ARBA00008056"/>
    </source>
</evidence>
<keyword evidence="2 5" id="KW-0479">Metal-binding</keyword>
<dbReference type="PROSITE" id="PS51471">
    <property type="entry name" value="FE2OG_OXY"/>
    <property type="match status" value="1"/>
</dbReference>
<dbReference type="Proteomes" id="UP001180020">
    <property type="component" value="Unassembled WGS sequence"/>
</dbReference>
<proteinExistence type="inferred from homology"/>
<keyword evidence="3 5" id="KW-0560">Oxidoreductase</keyword>
<protein>
    <recommendedName>
        <fullName evidence="6">Fe2OG dioxygenase domain-containing protein</fullName>
    </recommendedName>
</protein>